<protein>
    <submittedName>
        <fullName evidence="2">Uncharacterized protein</fullName>
    </submittedName>
</protein>
<evidence type="ECO:0000313" key="3">
    <source>
        <dbReference type="Proteomes" id="UP000887013"/>
    </source>
</evidence>
<comment type="caution">
    <text evidence="2">The sequence shown here is derived from an EMBL/GenBank/DDBJ whole genome shotgun (WGS) entry which is preliminary data.</text>
</comment>
<proteinExistence type="predicted"/>
<organism evidence="2 3">
    <name type="scientific">Nephila pilipes</name>
    <name type="common">Giant wood spider</name>
    <name type="synonym">Nephila maculata</name>
    <dbReference type="NCBI Taxonomy" id="299642"/>
    <lineage>
        <taxon>Eukaryota</taxon>
        <taxon>Metazoa</taxon>
        <taxon>Ecdysozoa</taxon>
        <taxon>Arthropoda</taxon>
        <taxon>Chelicerata</taxon>
        <taxon>Arachnida</taxon>
        <taxon>Araneae</taxon>
        <taxon>Araneomorphae</taxon>
        <taxon>Entelegynae</taxon>
        <taxon>Araneoidea</taxon>
        <taxon>Nephilidae</taxon>
        <taxon>Nephila</taxon>
    </lineage>
</organism>
<evidence type="ECO:0000256" key="1">
    <source>
        <dbReference type="SAM" id="MobiDB-lite"/>
    </source>
</evidence>
<feature type="compositionally biased region" description="Polar residues" evidence="1">
    <location>
        <begin position="372"/>
        <end position="386"/>
    </location>
</feature>
<feature type="compositionally biased region" description="Polar residues" evidence="1">
    <location>
        <begin position="169"/>
        <end position="179"/>
    </location>
</feature>
<feature type="region of interest" description="Disordered" evidence="1">
    <location>
        <begin position="357"/>
        <end position="389"/>
    </location>
</feature>
<dbReference type="Proteomes" id="UP000887013">
    <property type="component" value="Unassembled WGS sequence"/>
</dbReference>
<feature type="compositionally biased region" description="Basic residues" evidence="1">
    <location>
        <begin position="182"/>
        <end position="196"/>
    </location>
</feature>
<name>A0A8X6TA51_NEPPI</name>
<keyword evidence="3" id="KW-1185">Reference proteome</keyword>
<dbReference type="EMBL" id="BMAW01052645">
    <property type="protein sequence ID" value="GFS86650.1"/>
    <property type="molecule type" value="Genomic_DNA"/>
</dbReference>
<dbReference type="OrthoDB" id="6436836at2759"/>
<reference evidence="2" key="1">
    <citation type="submission" date="2020-08" db="EMBL/GenBank/DDBJ databases">
        <title>Multicomponent nature underlies the extraordinary mechanical properties of spider dragline silk.</title>
        <authorList>
            <person name="Kono N."/>
            <person name="Nakamura H."/>
            <person name="Mori M."/>
            <person name="Yoshida Y."/>
            <person name="Ohtoshi R."/>
            <person name="Malay A.D."/>
            <person name="Moran D.A.P."/>
            <person name="Tomita M."/>
            <person name="Numata K."/>
            <person name="Arakawa K."/>
        </authorList>
    </citation>
    <scope>NUCLEOTIDE SEQUENCE</scope>
</reference>
<sequence>MRKDSGDQSDFCPDCVNGNESEEPVSNLNPYEEDDCCSCCCCCCNSAESEAEESQQNTVHSEGAPSSGGALVQKKDLLSNLSIARTNREQASIQNILQFVEALTHSNNFLRRYYLEEDFCLQCIQDALCECNLRGIANLNLNDSCSCSACEGNHSEASREPEPPDHSCSECSPTKRPTSNRAHNRRNRRRRRRPRNSHLGNSTPSNHNRMPRGNSRPSPNVEPDDYDSDCSACQRDKRFDPQPSKVLDRERCNCEECIREAEVNHRVNQNHGHLNGRHSNIGNNNECCGDCSCDSSSASYLEPCSIPNCKDCGTPRSNGSNSHENSCSSECEECAHSQPENPSCECCRNMESRTDTVMEAQHKEKRTDVRSHNFQSNANNEATASDSCDCEDCQCITECSDESCEECGIHKSSNKDSKKQ</sequence>
<feature type="region of interest" description="Disordered" evidence="1">
    <location>
        <begin position="155"/>
        <end position="227"/>
    </location>
</feature>
<dbReference type="AlphaFoldDB" id="A0A8X6TA51"/>
<feature type="compositionally biased region" description="Basic and acidic residues" evidence="1">
    <location>
        <begin position="155"/>
        <end position="168"/>
    </location>
</feature>
<evidence type="ECO:0000313" key="2">
    <source>
        <dbReference type="EMBL" id="GFS86650.1"/>
    </source>
</evidence>
<feature type="compositionally biased region" description="Polar residues" evidence="1">
    <location>
        <begin position="198"/>
        <end position="208"/>
    </location>
</feature>
<feature type="compositionally biased region" description="Basic and acidic residues" evidence="1">
    <location>
        <begin position="357"/>
        <end position="371"/>
    </location>
</feature>
<accession>A0A8X6TA51</accession>
<gene>
    <name evidence="2" type="primary">AVEN_127928_1</name>
    <name evidence="2" type="ORF">NPIL_159441</name>
</gene>